<sequence>MEYPLSLSEQIKFLKENPEFFKGFGKYTEPYNGKLVDKIVEKVRSDKVPLWGLENEMRKYFRKVKVEVSYILPVKYMEDHQIVGGCTEFALLTAAILRKLGYPTAILYAVKVNNVFQDPIKGGGLEGHAVNLVYKDGSWWLLDSTSTIESPTKFIFTRLFYNGYLPGLIMKDPADLGIKNRQDEYFYALYNLEDVLLLALQEDIIDPKKLFIQGVYKKKIEEQAKQ</sequence>
<dbReference type="InterPro" id="IPR002931">
    <property type="entry name" value="Transglutaminase-like"/>
</dbReference>
<dbReference type="AlphaFoldDB" id="A0A397WMN7"/>
<dbReference type="InterPro" id="IPR038765">
    <property type="entry name" value="Papain-like_cys_pep_sf"/>
</dbReference>
<organism evidence="2 3">
    <name type="scientific">Candidatus Nanoclepta minutus</name>
    <dbReference type="NCBI Taxonomy" id="1940235"/>
    <lineage>
        <taxon>Archaea</taxon>
        <taxon>Nanobdellota</taxon>
        <taxon>Candidatus Nanoclepta</taxon>
    </lineage>
</organism>
<evidence type="ECO:0000259" key="1">
    <source>
        <dbReference type="Pfam" id="PF01841"/>
    </source>
</evidence>
<dbReference type="Gene3D" id="3.10.620.30">
    <property type="match status" value="1"/>
</dbReference>
<gene>
    <name evidence="2" type="ORF">BXU00_02295</name>
</gene>
<accession>A0A397WMN7</accession>
<evidence type="ECO:0000313" key="3">
    <source>
        <dbReference type="Proteomes" id="UP000266622"/>
    </source>
</evidence>
<evidence type="ECO:0000313" key="2">
    <source>
        <dbReference type="EMBL" id="RIB35335.1"/>
    </source>
</evidence>
<comment type="caution">
    <text evidence="2">The sequence shown here is derived from an EMBL/GenBank/DDBJ whole genome shotgun (WGS) entry which is preliminary data.</text>
</comment>
<protein>
    <recommendedName>
        <fullName evidence="1">Transglutaminase-like domain-containing protein</fullName>
    </recommendedName>
</protein>
<dbReference type="EMBL" id="MWMI01000003">
    <property type="protein sequence ID" value="RIB35335.1"/>
    <property type="molecule type" value="Genomic_DNA"/>
</dbReference>
<reference evidence="2 3" key="1">
    <citation type="journal article" date="2018" name="Syst. Appl. Microbiol.">
        <title>A new symbiotic nanoarchaeote (Candidatus Nanoclepta minutus) and its host (Zestosphaera tikiterensis gen. nov., sp. nov.) from a New Zealand hot spring.</title>
        <authorList>
            <person name="St John E."/>
            <person name="Liu Y."/>
            <person name="Podar M."/>
            <person name="Stott M.B."/>
            <person name="Meneghin J."/>
            <person name="Chen Z."/>
            <person name="Lagutin K."/>
            <person name="Mitchell K."/>
            <person name="Reysenbach A.L."/>
        </authorList>
    </citation>
    <scope>NUCLEOTIDE SEQUENCE [LARGE SCALE GENOMIC DNA]</scope>
    <source>
        <strain evidence="2">NZ3</strain>
    </source>
</reference>
<dbReference type="SUPFAM" id="SSF54001">
    <property type="entry name" value="Cysteine proteinases"/>
    <property type="match status" value="1"/>
</dbReference>
<feature type="domain" description="Transglutaminase-like" evidence="1">
    <location>
        <begin position="73"/>
        <end position="143"/>
    </location>
</feature>
<dbReference type="Pfam" id="PF01841">
    <property type="entry name" value="Transglut_core"/>
    <property type="match status" value="1"/>
</dbReference>
<proteinExistence type="predicted"/>
<dbReference type="Proteomes" id="UP000266622">
    <property type="component" value="Unassembled WGS sequence"/>
</dbReference>
<name>A0A397WMN7_9ARCH</name>